<dbReference type="Proteomes" id="UP000183868">
    <property type="component" value="Chromosome"/>
</dbReference>
<dbReference type="InParanoid" id="H1XRN8"/>
<proteinExistence type="predicted"/>
<reference evidence="2 3" key="1">
    <citation type="submission" date="2011-09" db="EMBL/GenBank/DDBJ databases">
        <title>The permanent draft genome of Caldithrix abyssi DSM 13497.</title>
        <authorList>
            <consortium name="US DOE Joint Genome Institute (JGI-PGF)"/>
            <person name="Lucas S."/>
            <person name="Han J."/>
            <person name="Lapidus A."/>
            <person name="Bruce D."/>
            <person name="Goodwin L."/>
            <person name="Pitluck S."/>
            <person name="Peters L."/>
            <person name="Kyrpides N."/>
            <person name="Mavromatis K."/>
            <person name="Ivanova N."/>
            <person name="Mikhailova N."/>
            <person name="Chertkov O."/>
            <person name="Detter J.C."/>
            <person name="Tapia R."/>
            <person name="Han C."/>
            <person name="Land M."/>
            <person name="Hauser L."/>
            <person name="Markowitz V."/>
            <person name="Cheng J.-F."/>
            <person name="Hugenholtz P."/>
            <person name="Woyke T."/>
            <person name="Wu D."/>
            <person name="Spring S."/>
            <person name="Brambilla E."/>
            <person name="Klenk H.-P."/>
            <person name="Eisen J.A."/>
        </authorList>
    </citation>
    <scope>NUCLEOTIDE SEQUENCE [LARGE SCALE GENOMIC DNA]</scope>
    <source>
        <strain evidence="2 3">DSM 13497</strain>
    </source>
</reference>
<evidence type="ECO:0000313" key="3">
    <source>
        <dbReference type="Proteomes" id="UP000004671"/>
    </source>
</evidence>
<accession>H1XRN8</accession>
<dbReference type="EMBL" id="CP018099">
    <property type="protein sequence ID" value="APF20128.1"/>
    <property type="molecule type" value="Genomic_DNA"/>
</dbReference>
<dbReference type="AlphaFoldDB" id="H1XRN8"/>
<dbReference type="Proteomes" id="UP000004671">
    <property type="component" value="Chromosome"/>
</dbReference>
<reference evidence="1 4" key="2">
    <citation type="submission" date="2016-11" db="EMBL/GenBank/DDBJ databases">
        <title>Genomic analysis of Caldithrix abyssi and proposal of a novel bacterial phylum Caldithrichaeota.</title>
        <authorList>
            <person name="Kublanov I."/>
            <person name="Sigalova O."/>
            <person name="Gavrilov S."/>
            <person name="Lebedinsky A."/>
            <person name="Ivanova N."/>
            <person name="Daum C."/>
            <person name="Reddy T."/>
            <person name="Klenk H.P."/>
            <person name="Goker M."/>
            <person name="Reva O."/>
            <person name="Miroshnichenko M."/>
            <person name="Kyprides N."/>
            <person name="Woyke T."/>
            <person name="Gelfand M."/>
        </authorList>
    </citation>
    <scope>NUCLEOTIDE SEQUENCE [LARGE SCALE GENOMIC DNA]</scope>
    <source>
        <strain evidence="1 4">LF13</strain>
    </source>
</reference>
<dbReference type="EMBL" id="CM001402">
    <property type="protein sequence ID" value="EHO40191.1"/>
    <property type="molecule type" value="Genomic_DNA"/>
</dbReference>
<evidence type="ECO:0000313" key="2">
    <source>
        <dbReference type="EMBL" id="EHO40191.1"/>
    </source>
</evidence>
<gene>
    <name evidence="1" type="ORF">Cabys_3380</name>
    <name evidence="2" type="ORF">Calab_0547</name>
</gene>
<evidence type="ECO:0008006" key="5">
    <source>
        <dbReference type="Google" id="ProtNLM"/>
    </source>
</evidence>
<dbReference type="HOGENOM" id="CLU_552850_0_0_0"/>
<dbReference type="eggNOG" id="ENOG5030KVZ">
    <property type="taxonomic scope" value="Bacteria"/>
</dbReference>
<name>H1XRN8_CALAY</name>
<dbReference type="Gene3D" id="2.40.160.130">
    <property type="entry name" value="Capsule assembly protein Wzi"/>
    <property type="match status" value="1"/>
</dbReference>
<dbReference type="InterPro" id="IPR038636">
    <property type="entry name" value="Wzi_sf"/>
</dbReference>
<dbReference type="KEGG" id="caby:Cabys_3380"/>
<evidence type="ECO:0000313" key="1">
    <source>
        <dbReference type="EMBL" id="APF20128.1"/>
    </source>
</evidence>
<dbReference type="OrthoDB" id="9808260at2"/>
<dbReference type="PaxDb" id="880073-Calab_0547"/>
<evidence type="ECO:0000313" key="4">
    <source>
        <dbReference type="Proteomes" id="UP000183868"/>
    </source>
</evidence>
<protein>
    <recommendedName>
        <fullName evidence="5">Capsule assembly protein Wzi</fullName>
    </recommendedName>
</protein>
<dbReference type="Pfam" id="PF14052">
    <property type="entry name" value="Caps_assemb_Wzi"/>
    <property type="match status" value="1"/>
</dbReference>
<dbReference type="InterPro" id="IPR026950">
    <property type="entry name" value="Caps_assemb_Wzi"/>
</dbReference>
<organism evidence="2 3">
    <name type="scientific">Caldithrix abyssi DSM 13497</name>
    <dbReference type="NCBI Taxonomy" id="880073"/>
    <lineage>
        <taxon>Bacteria</taxon>
        <taxon>Pseudomonadati</taxon>
        <taxon>Calditrichota</taxon>
        <taxon>Calditrichia</taxon>
        <taxon>Calditrichales</taxon>
        <taxon>Calditrichaceae</taxon>
        <taxon>Caldithrix</taxon>
    </lineage>
</organism>
<sequence>MNPKFFLIVYCVFLPYLLFSQKIQSYVPLDDGAYHYINYQITRGAVAPYFILNQPYRFHEMFQKQNSKPASYFHTYYKQYFAPRKANLFVKALESVKWNKALLNRYRLDGGVYFTNAYLTLVNQTTVDQEFKYDANFAGDLSEADHWLYGRVNEAYADFHQEKFNIFYGRTHRNWGPLGEYGLILSNNPYTYDHLLIALNLKRIKFSLIYAQLDEYQPVFSYKNPDPPVQNVRRNLIGHRLDIHVSDRFQFALTEMATYGGENRPFEWAFLNPMNFYYPIQRNDKKQMDGFWCVDVFWKPFEKTAIWGQFLVDDIIVNNDPGIDDRGRYPDRLGILASFRQADWLINGTLWSLTYVRIWNRTYQSKFSWENYHYRGYGLGYPAPGLEEFKVKIDIWRYFPFYVSNESIYGRYGSVSVTDLFPLIKEPFPLAPVTYNFINHLKLRYYASNRLRLFSDIWYRKEPVHYSNRYAERGNWVVKLGFQYLANFSFGID</sequence>
<dbReference type="RefSeq" id="WP_006927118.1">
    <property type="nucleotide sequence ID" value="NZ_CM001402.1"/>
</dbReference>
<keyword evidence="3" id="KW-1185">Reference proteome</keyword>